<dbReference type="PANTHER" id="PTHR36517:SF1">
    <property type="entry name" value="C6 DOMAIN-CONTAINING PROTEIN-RELATED"/>
    <property type="match status" value="1"/>
</dbReference>
<proteinExistence type="predicted"/>
<dbReference type="Pfam" id="PF03436">
    <property type="entry name" value="DUF281"/>
    <property type="match status" value="1"/>
</dbReference>
<accession>A0A2G5UIC9</accession>
<feature type="transmembrane region" description="Helical" evidence="2">
    <location>
        <begin position="12"/>
        <end position="30"/>
    </location>
</feature>
<dbReference type="EMBL" id="PDUG01000003">
    <property type="protein sequence ID" value="PIC39307.1"/>
    <property type="molecule type" value="Genomic_DNA"/>
</dbReference>
<evidence type="ECO:0000256" key="1">
    <source>
        <dbReference type="SAM" id="MobiDB-lite"/>
    </source>
</evidence>
<name>A0A2G5UIC9_9PELO</name>
<dbReference type="Proteomes" id="UP000230233">
    <property type="component" value="Chromosome III"/>
</dbReference>
<comment type="caution">
    <text evidence="4">The sequence shown here is derived from an EMBL/GenBank/DDBJ whole genome shotgun (WGS) entry which is preliminary data.</text>
</comment>
<organism evidence="4 5">
    <name type="scientific">Caenorhabditis nigoni</name>
    <dbReference type="NCBI Taxonomy" id="1611254"/>
    <lineage>
        <taxon>Eukaryota</taxon>
        <taxon>Metazoa</taxon>
        <taxon>Ecdysozoa</taxon>
        <taxon>Nematoda</taxon>
        <taxon>Chromadorea</taxon>
        <taxon>Rhabditida</taxon>
        <taxon>Rhabditina</taxon>
        <taxon>Rhabditomorpha</taxon>
        <taxon>Rhabditoidea</taxon>
        <taxon>Rhabditidae</taxon>
        <taxon>Peloderinae</taxon>
        <taxon>Caenorhabditis</taxon>
    </lineage>
</organism>
<dbReference type="InterPro" id="IPR005098">
    <property type="entry name" value="DUF281"/>
</dbReference>
<evidence type="ECO:0000256" key="2">
    <source>
        <dbReference type="SAM" id="Phobius"/>
    </source>
</evidence>
<protein>
    <recommendedName>
        <fullName evidence="3">DUF281 domain-containing protein</fullName>
    </recommendedName>
</protein>
<keyword evidence="5" id="KW-1185">Reference proteome</keyword>
<keyword evidence="2" id="KW-1133">Transmembrane helix</keyword>
<feature type="domain" description="DUF281" evidence="3">
    <location>
        <begin position="112"/>
        <end position="167"/>
    </location>
</feature>
<evidence type="ECO:0000313" key="4">
    <source>
        <dbReference type="EMBL" id="PIC39307.1"/>
    </source>
</evidence>
<gene>
    <name evidence="4" type="primary">Cnig_chr_III.g11037</name>
    <name evidence="4" type="ORF">B9Z55_011037</name>
</gene>
<feature type="region of interest" description="Disordered" evidence="1">
    <location>
        <begin position="49"/>
        <end position="69"/>
    </location>
</feature>
<dbReference type="AlphaFoldDB" id="A0A2G5UIC9"/>
<keyword evidence="2" id="KW-0812">Transmembrane</keyword>
<sequence>MIVQSWGLKIKRNLFANLIFIFSMFFVPELEACLATTPPEEVYITSTQATSTEAIPPTDEPVKETTETATDATTQATTEAGPGCGMCDIDAIAPDLPDPLTSFDTLPRDPVDGCQQIFVQCGRDDALFCEPPVTVYAVNADGTHDVSEFSAQTGATSTLLCGDDGLYSFNGVMGITQLICTYNKCE</sequence>
<evidence type="ECO:0000313" key="5">
    <source>
        <dbReference type="Proteomes" id="UP000230233"/>
    </source>
</evidence>
<reference evidence="5" key="1">
    <citation type="submission" date="2017-10" db="EMBL/GenBank/DDBJ databases">
        <title>Rapid genome shrinkage in a self-fertile nematode reveals novel sperm competition proteins.</title>
        <authorList>
            <person name="Yin D."/>
            <person name="Schwarz E.M."/>
            <person name="Thomas C.G."/>
            <person name="Felde R.L."/>
            <person name="Korf I.F."/>
            <person name="Cutter A.D."/>
            <person name="Schartner C.M."/>
            <person name="Ralston E.J."/>
            <person name="Meyer B.J."/>
            <person name="Haag E.S."/>
        </authorList>
    </citation>
    <scope>NUCLEOTIDE SEQUENCE [LARGE SCALE GENOMIC DNA]</scope>
    <source>
        <strain evidence="5">JU1422</strain>
    </source>
</reference>
<keyword evidence="2" id="KW-0472">Membrane</keyword>
<evidence type="ECO:0000259" key="3">
    <source>
        <dbReference type="Pfam" id="PF03436"/>
    </source>
</evidence>
<dbReference type="PANTHER" id="PTHR36517">
    <property type="entry name" value="PROTEIN CBG25732"/>
    <property type="match status" value="1"/>
</dbReference>